<dbReference type="InterPro" id="IPR001279">
    <property type="entry name" value="Metallo-B-lactamas"/>
</dbReference>
<gene>
    <name evidence="2" type="ORF">PHY01_51130</name>
</gene>
<dbReference type="InterPro" id="IPR036866">
    <property type="entry name" value="RibonucZ/Hydroxyglut_hydro"/>
</dbReference>
<evidence type="ECO:0000259" key="1">
    <source>
        <dbReference type="SMART" id="SM00849"/>
    </source>
</evidence>
<dbReference type="Pfam" id="PF00753">
    <property type="entry name" value="Lactamase_B"/>
    <property type="match status" value="1"/>
</dbReference>
<dbReference type="CDD" id="cd06262">
    <property type="entry name" value="metallo-hydrolase-like_MBL-fold"/>
    <property type="match status" value="1"/>
</dbReference>
<dbReference type="Gene3D" id="3.60.15.10">
    <property type="entry name" value="Ribonuclease Z/Hydroxyacylglutathione hydrolase-like"/>
    <property type="match status" value="1"/>
</dbReference>
<organism evidence="2 3">
    <name type="scientific">Pseudonocardia hydrocarbonoxydans</name>
    <dbReference type="NCBI Taxonomy" id="76726"/>
    <lineage>
        <taxon>Bacteria</taxon>
        <taxon>Bacillati</taxon>
        <taxon>Actinomycetota</taxon>
        <taxon>Actinomycetes</taxon>
        <taxon>Pseudonocardiales</taxon>
        <taxon>Pseudonocardiaceae</taxon>
        <taxon>Pseudonocardia</taxon>
    </lineage>
</organism>
<dbReference type="SUPFAM" id="SSF56281">
    <property type="entry name" value="Metallo-hydrolase/oxidoreductase"/>
    <property type="match status" value="1"/>
</dbReference>
<dbReference type="PANTHER" id="PTHR46233">
    <property type="entry name" value="HYDROXYACYLGLUTATHIONE HYDROLASE GLOC"/>
    <property type="match status" value="1"/>
</dbReference>
<keyword evidence="2" id="KW-0378">Hydrolase</keyword>
<accession>A0A4Y3WXJ0</accession>
<dbReference type="OrthoDB" id="2971563at2"/>
<dbReference type="EMBL" id="BJNG01000059">
    <property type="protein sequence ID" value="GEC22830.1"/>
    <property type="molecule type" value="Genomic_DNA"/>
</dbReference>
<dbReference type="InterPro" id="IPR051453">
    <property type="entry name" value="MBL_Glyoxalase_II"/>
</dbReference>
<dbReference type="AlphaFoldDB" id="A0A4Y3WXJ0"/>
<feature type="domain" description="Metallo-beta-lactamase" evidence="1">
    <location>
        <begin position="36"/>
        <end position="201"/>
    </location>
</feature>
<evidence type="ECO:0000313" key="3">
    <source>
        <dbReference type="Proteomes" id="UP000320338"/>
    </source>
</evidence>
<dbReference type="GO" id="GO:0016787">
    <property type="term" value="F:hydrolase activity"/>
    <property type="evidence" value="ECO:0007669"/>
    <property type="project" value="UniProtKB-KW"/>
</dbReference>
<proteinExistence type="predicted"/>
<comment type="caution">
    <text evidence="2">The sequence shown here is derived from an EMBL/GenBank/DDBJ whole genome shotgun (WGS) entry which is preliminary data.</text>
</comment>
<dbReference type="SMART" id="SM00849">
    <property type="entry name" value="Lactamase_B"/>
    <property type="match status" value="1"/>
</dbReference>
<reference evidence="2 3" key="1">
    <citation type="submission" date="2019-06" db="EMBL/GenBank/DDBJ databases">
        <title>Whole genome shotgun sequence of Pseudonocardia hydrocarbonoxydans NBRC 14498.</title>
        <authorList>
            <person name="Hosoyama A."/>
            <person name="Uohara A."/>
            <person name="Ohji S."/>
            <person name="Ichikawa N."/>
        </authorList>
    </citation>
    <scope>NUCLEOTIDE SEQUENCE [LARGE SCALE GENOMIC DNA]</scope>
    <source>
        <strain evidence="2 3">NBRC 14498</strain>
    </source>
</reference>
<protein>
    <submittedName>
        <fullName evidence="2">Hydrolase</fullName>
    </submittedName>
</protein>
<sequence>MTAGPAYSGDVTVGGPPARRELRGLRVTKVAVGAYDNNAYLLECTATGERLLIDAAAEPDTLLDLIGPAGLGRVLTTHFHFDHWGALAEVVERTGATTLAHPADTVGIPVPTDTPVRGGDEVRVGEVLLRAVHLVGHTLGSLALVYGEPGGAHHVWTGDALFPGGVGKTHGEPALFTALLDGVEAGLFDVLGDDTWVYPGHGRDTTLGTERPHLPEWRERGW</sequence>
<name>A0A4Y3WXJ0_9PSEU</name>
<dbReference type="Proteomes" id="UP000320338">
    <property type="component" value="Unassembled WGS sequence"/>
</dbReference>
<keyword evidence="3" id="KW-1185">Reference proteome</keyword>
<dbReference type="RefSeq" id="WP_141282670.1">
    <property type="nucleotide sequence ID" value="NZ_BAAARZ010000061.1"/>
</dbReference>
<dbReference type="PANTHER" id="PTHR46233:SF1">
    <property type="entry name" value="CONSERVED PROTEIN"/>
    <property type="match status" value="1"/>
</dbReference>
<evidence type="ECO:0000313" key="2">
    <source>
        <dbReference type="EMBL" id="GEC22830.1"/>
    </source>
</evidence>